<dbReference type="EMBL" id="AAWS01000008">
    <property type="protein sequence ID" value="EAY29967.1"/>
    <property type="molecule type" value="Genomic_DNA"/>
</dbReference>
<dbReference type="InterPro" id="IPR043129">
    <property type="entry name" value="ATPase_NBD"/>
</dbReference>
<dbReference type="RefSeq" id="WP_002695463.1">
    <property type="nucleotide sequence ID" value="NZ_AAWS01000008.1"/>
</dbReference>
<dbReference type="GO" id="GO:0002949">
    <property type="term" value="P:tRNA threonylcarbamoyladenosine modification"/>
    <property type="evidence" value="ECO:0007669"/>
    <property type="project" value="InterPro"/>
</dbReference>
<dbReference type="GO" id="GO:0008233">
    <property type="term" value="F:peptidase activity"/>
    <property type="evidence" value="ECO:0007669"/>
    <property type="project" value="UniProtKB-KW"/>
</dbReference>
<sequence>MSLIVSIETSTKVCSVALHQEGELLGDATLWVAQSHSVMLTSLIKDVVSHAQQKLEDLDAIALGKGPGSYTGLRIGTATAKGLCFALDKPLVAINSLHAMAAALQHTSVDKHWFCPMIDARRMEVYCAVYDEDLQEQQATEAKIIDANSFEDILSTQKVVFFGDGAAKCKEVLGNNSNALFVDNFHPTARSVGQLAHKAFVKGQTEDLAYFEPFYLKDFVALKPTKKFKL</sequence>
<dbReference type="CDD" id="cd24032">
    <property type="entry name" value="ASKHA_NBD_TsaB"/>
    <property type="match status" value="1"/>
</dbReference>
<dbReference type="Pfam" id="PF00814">
    <property type="entry name" value="TsaD"/>
    <property type="match status" value="1"/>
</dbReference>
<dbReference type="GO" id="GO:0006508">
    <property type="term" value="P:proteolysis"/>
    <property type="evidence" value="ECO:0007669"/>
    <property type="project" value="UniProtKB-KW"/>
</dbReference>
<dbReference type="InterPro" id="IPR000905">
    <property type="entry name" value="Gcp-like_dom"/>
</dbReference>
<comment type="caution">
    <text evidence="2">The sequence shown here is derived from an EMBL/GenBank/DDBJ whole genome shotgun (WGS) entry which is preliminary data.</text>
</comment>
<reference evidence="2 3" key="1">
    <citation type="submission" date="2007-01" db="EMBL/GenBank/DDBJ databases">
        <authorList>
            <person name="Haygood M."/>
            <person name="Podell S."/>
            <person name="Anderson C."/>
            <person name="Hopkinson B."/>
            <person name="Roe K."/>
            <person name="Barbeau K."/>
            <person name="Gaasterland T."/>
            <person name="Ferriera S."/>
            <person name="Johnson J."/>
            <person name="Kravitz S."/>
            <person name="Beeson K."/>
            <person name="Sutton G."/>
            <person name="Rogers Y.-H."/>
            <person name="Friedman R."/>
            <person name="Frazier M."/>
            <person name="Venter J.C."/>
        </authorList>
    </citation>
    <scope>NUCLEOTIDE SEQUENCE [LARGE SCALE GENOMIC DNA]</scope>
    <source>
        <strain evidence="2 3">ATCC 23134</strain>
    </source>
</reference>
<evidence type="ECO:0000313" key="2">
    <source>
        <dbReference type="EMBL" id="EAY29967.1"/>
    </source>
</evidence>
<organism evidence="2 3">
    <name type="scientific">Microscilla marina ATCC 23134</name>
    <dbReference type="NCBI Taxonomy" id="313606"/>
    <lineage>
        <taxon>Bacteria</taxon>
        <taxon>Pseudomonadati</taxon>
        <taxon>Bacteroidota</taxon>
        <taxon>Cytophagia</taxon>
        <taxon>Cytophagales</taxon>
        <taxon>Microscillaceae</taxon>
        <taxon>Microscilla</taxon>
    </lineage>
</organism>
<feature type="domain" description="Gcp-like" evidence="1">
    <location>
        <begin position="32"/>
        <end position="221"/>
    </location>
</feature>
<proteinExistence type="predicted"/>
<name>A1ZHG0_MICM2</name>
<dbReference type="Gene3D" id="3.30.420.40">
    <property type="match status" value="2"/>
</dbReference>
<accession>A1ZHG0</accession>
<protein>
    <submittedName>
        <fullName evidence="2">Glycoprotease family</fullName>
    </submittedName>
</protein>
<keyword evidence="3" id="KW-1185">Reference proteome</keyword>
<keyword evidence="2" id="KW-0378">Hydrolase</keyword>
<dbReference type="GO" id="GO:0005829">
    <property type="term" value="C:cytosol"/>
    <property type="evidence" value="ECO:0007669"/>
    <property type="project" value="TreeGrafter"/>
</dbReference>
<dbReference type="Proteomes" id="UP000004095">
    <property type="component" value="Unassembled WGS sequence"/>
</dbReference>
<dbReference type="AlphaFoldDB" id="A1ZHG0"/>
<dbReference type="SUPFAM" id="SSF53067">
    <property type="entry name" value="Actin-like ATPase domain"/>
    <property type="match status" value="2"/>
</dbReference>
<evidence type="ECO:0000313" key="3">
    <source>
        <dbReference type="Proteomes" id="UP000004095"/>
    </source>
</evidence>
<evidence type="ECO:0000259" key="1">
    <source>
        <dbReference type="Pfam" id="PF00814"/>
    </source>
</evidence>
<dbReference type="PANTHER" id="PTHR11735:SF11">
    <property type="entry name" value="TRNA THREONYLCARBAMOYLADENOSINE BIOSYNTHESIS PROTEIN TSAB"/>
    <property type="match status" value="1"/>
</dbReference>
<dbReference type="InterPro" id="IPR022496">
    <property type="entry name" value="T6A_TsaB"/>
</dbReference>
<keyword evidence="2" id="KW-0645">Protease</keyword>
<dbReference type="OrthoDB" id="9784166at2"/>
<dbReference type="eggNOG" id="COG1214">
    <property type="taxonomic scope" value="Bacteria"/>
</dbReference>
<gene>
    <name evidence="2" type="ORF">M23134_05300</name>
</gene>
<dbReference type="PANTHER" id="PTHR11735">
    <property type="entry name" value="TRNA N6-ADENOSINE THREONYLCARBAMOYLTRANSFERASE"/>
    <property type="match status" value="1"/>
</dbReference>
<dbReference type="NCBIfam" id="TIGR03725">
    <property type="entry name" value="T6A_YeaZ"/>
    <property type="match status" value="1"/>
</dbReference>